<protein>
    <submittedName>
        <fullName evidence="3">Uncharacterized protein</fullName>
    </submittedName>
</protein>
<evidence type="ECO:0000256" key="1">
    <source>
        <dbReference type="SAM" id="MobiDB-lite"/>
    </source>
</evidence>
<gene>
    <name evidence="3" type="ORF">DM02DRAFT_610649</name>
</gene>
<keyword evidence="4" id="KW-1185">Reference proteome</keyword>
<evidence type="ECO:0000256" key="2">
    <source>
        <dbReference type="SAM" id="SignalP"/>
    </source>
</evidence>
<name>A0A2V1E7Y2_9PLEO</name>
<feature type="compositionally biased region" description="Polar residues" evidence="1">
    <location>
        <begin position="48"/>
        <end position="66"/>
    </location>
</feature>
<sequence>MFKCRRFPFFTLCVVSVPILASSREDRFSLMPSTNDPFFYRRKRKTSSHSTHNTPSLSPKINTPSEKTVETA</sequence>
<reference evidence="3 4" key="1">
    <citation type="journal article" date="2018" name="Sci. Rep.">
        <title>Comparative genomics provides insights into the lifestyle and reveals functional heterogeneity of dark septate endophytic fungi.</title>
        <authorList>
            <person name="Knapp D.G."/>
            <person name="Nemeth J.B."/>
            <person name="Barry K."/>
            <person name="Hainaut M."/>
            <person name="Henrissat B."/>
            <person name="Johnson J."/>
            <person name="Kuo A."/>
            <person name="Lim J.H.P."/>
            <person name="Lipzen A."/>
            <person name="Nolan M."/>
            <person name="Ohm R.A."/>
            <person name="Tamas L."/>
            <person name="Grigoriev I.V."/>
            <person name="Spatafora J.W."/>
            <person name="Nagy L.G."/>
            <person name="Kovacs G.M."/>
        </authorList>
    </citation>
    <scope>NUCLEOTIDE SEQUENCE [LARGE SCALE GENOMIC DNA]</scope>
    <source>
        <strain evidence="3 4">DSE2036</strain>
    </source>
</reference>
<evidence type="ECO:0000313" key="4">
    <source>
        <dbReference type="Proteomes" id="UP000244855"/>
    </source>
</evidence>
<proteinExistence type="predicted"/>
<dbReference type="EMBL" id="KZ805314">
    <property type="protein sequence ID" value="PVI05335.1"/>
    <property type="molecule type" value="Genomic_DNA"/>
</dbReference>
<organism evidence="3 4">
    <name type="scientific">Periconia macrospinosa</name>
    <dbReference type="NCBI Taxonomy" id="97972"/>
    <lineage>
        <taxon>Eukaryota</taxon>
        <taxon>Fungi</taxon>
        <taxon>Dikarya</taxon>
        <taxon>Ascomycota</taxon>
        <taxon>Pezizomycotina</taxon>
        <taxon>Dothideomycetes</taxon>
        <taxon>Pleosporomycetidae</taxon>
        <taxon>Pleosporales</taxon>
        <taxon>Massarineae</taxon>
        <taxon>Periconiaceae</taxon>
        <taxon>Periconia</taxon>
    </lineage>
</organism>
<accession>A0A2V1E7Y2</accession>
<feature type="region of interest" description="Disordered" evidence="1">
    <location>
        <begin position="41"/>
        <end position="72"/>
    </location>
</feature>
<evidence type="ECO:0000313" key="3">
    <source>
        <dbReference type="EMBL" id="PVI05335.1"/>
    </source>
</evidence>
<feature type="signal peptide" evidence="2">
    <location>
        <begin position="1"/>
        <end position="23"/>
    </location>
</feature>
<dbReference type="Proteomes" id="UP000244855">
    <property type="component" value="Unassembled WGS sequence"/>
</dbReference>
<dbReference type="AlphaFoldDB" id="A0A2V1E7Y2"/>
<feature type="chain" id="PRO_5016014944" evidence="2">
    <location>
        <begin position="24"/>
        <end position="72"/>
    </location>
</feature>
<keyword evidence="2" id="KW-0732">Signal</keyword>